<evidence type="ECO:0000313" key="18">
    <source>
        <dbReference type="Proteomes" id="UP000002941"/>
    </source>
</evidence>
<dbReference type="GO" id="GO:0008982">
    <property type="term" value="F:protein-N(PI)-phosphohistidine-sugar phosphotransferase activity"/>
    <property type="evidence" value="ECO:0007669"/>
    <property type="project" value="InterPro"/>
</dbReference>
<dbReference type="InterPro" id="IPR036878">
    <property type="entry name" value="Glu_permease_IIB"/>
</dbReference>
<evidence type="ECO:0000256" key="7">
    <source>
        <dbReference type="ARBA" id="ARBA00022692"/>
    </source>
</evidence>
<evidence type="ECO:0000313" key="17">
    <source>
        <dbReference type="EMBL" id="EJF37287.1"/>
    </source>
</evidence>
<keyword evidence="2" id="KW-0813">Transport</keyword>
<comment type="subcellular location">
    <subcellularLocation>
        <location evidence="1">Cell membrane</location>
        <topology evidence="1">Multi-pass membrane protein</topology>
    </subcellularLocation>
</comment>
<feature type="domain" description="PTS EIIB type-1" evidence="15">
    <location>
        <begin position="193"/>
        <end position="275"/>
    </location>
</feature>
<evidence type="ECO:0000259" key="15">
    <source>
        <dbReference type="PROSITE" id="PS51098"/>
    </source>
</evidence>
<dbReference type="SUPFAM" id="SSF55604">
    <property type="entry name" value="Glucose permease domain IIB"/>
    <property type="match status" value="1"/>
</dbReference>
<sequence>MSQPATDREVPIASPVTGKVIDLADVPDPVFSSKAVGDGLGVEPDDGVIVSPVDAEVTMVAGTGHAIGFKADSGLEVLVHLGVDTVELEGKPFNLTVSVGDTVKAGDKLGTMDLEAIRAAEKATTAIVVLTNTITHLESLSVDTGQAEAGATIATATLKGEDDDGASAAGAGASAVAEAPGDGERTDGLTGFDATAADIIKNIGGPDNVRSVLHCITRVRFYLKDESIADDAAVAGTEGVIDVAKAGGQYQVVIGPEVEDVYEAVVKQLPGTSKGDAEGEVEEVERPTTLIGWVKFGFSSLIGVITGSMIPIVGMLAASGILKGLLALLVQFKVVAEASDTYQIIDAMSSSMFYFLPIIVGFTAARRLGSNPIVVAIVGGVLCYPSIVALSNPDHIVKVTQDDGSVQYTETYHVIAQFGQTVFNADFFGIPVTLPQGNAYASSIFPIIVGAWLAAKIEPWLKKVLPAVIRPIFGPLIEIFVVSALILLVFGPAVMFVSGGIASLINAILDFNYPIAGLVIGGFYQCLVIFGLHWAVIPLISSELASTGNSYLNAIVSATMIAQGGGALAVWIKIKKARIKSMAGPATVSAFCGITEPAMYGLNLKYGRIFITASLGGAVGGLLTGLFNVNMYGFTGAFVGFPSFVNPDGIDSGFTGYWIASVAALAVSFACTYFFGFKEEDFEQGRTVKKVRLGKREPAGA</sequence>
<dbReference type="PROSITE" id="PS51103">
    <property type="entry name" value="PTS_EIIC_TYPE_1"/>
    <property type="match status" value="1"/>
</dbReference>
<feature type="transmembrane region" description="Helical" evidence="13">
    <location>
        <begin position="609"/>
        <end position="634"/>
    </location>
</feature>
<dbReference type="GO" id="GO:0005886">
    <property type="term" value="C:plasma membrane"/>
    <property type="evidence" value="ECO:0007669"/>
    <property type="project" value="UniProtKB-SubCell"/>
</dbReference>
<feature type="transmembrane region" description="Helical" evidence="13">
    <location>
        <begin position="342"/>
        <end position="365"/>
    </location>
</feature>
<dbReference type="PROSITE" id="PS51098">
    <property type="entry name" value="PTS_EIIB_TYPE_1"/>
    <property type="match status" value="1"/>
</dbReference>
<dbReference type="Pfam" id="PF00367">
    <property type="entry name" value="PTS_EIIB"/>
    <property type="match status" value="1"/>
</dbReference>
<dbReference type="CDD" id="cd00212">
    <property type="entry name" value="PTS_IIB_glc"/>
    <property type="match status" value="1"/>
</dbReference>
<feature type="transmembrane region" description="Helical" evidence="13">
    <location>
        <begin position="437"/>
        <end position="455"/>
    </location>
</feature>
<evidence type="ECO:0000256" key="11">
    <source>
        <dbReference type="PROSITE-ProRule" id="PRU00421"/>
    </source>
</evidence>
<dbReference type="InterPro" id="IPR001127">
    <property type="entry name" value="PTS_EIIA_1_perm"/>
</dbReference>
<dbReference type="GO" id="GO:0009401">
    <property type="term" value="P:phosphoenolpyruvate-dependent sugar phosphotransferase system"/>
    <property type="evidence" value="ECO:0007669"/>
    <property type="project" value="UniProtKB-KW"/>
</dbReference>
<organism evidence="17 18">
    <name type="scientific">Actinomyces massiliensis F0489</name>
    <dbReference type="NCBI Taxonomy" id="1125718"/>
    <lineage>
        <taxon>Bacteria</taxon>
        <taxon>Bacillati</taxon>
        <taxon>Actinomycetota</taxon>
        <taxon>Actinomycetes</taxon>
        <taxon>Actinomycetales</taxon>
        <taxon>Actinomycetaceae</taxon>
        <taxon>Actinomyces</taxon>
    </lineage>
</organism>
<dbReference type="InterPro" id="IPR050558">
    <property type="entry name" value="PTS_Sugar-Specific_Components"/>
</dbReference>
<dbReference type="PROSITE" id="PS00371">
    <property type="entry name" value="PTS_EIIA_TYPE_1_HIS"/>
    <property type="match status" value="1"/>
</dbReference>
<evidence type="ECO:0000256" key="2">
    <source>
        <dbReference type="ARBA" id="ARBA00022448"/>
    </source>
</evidence>
<dbReference type="eggNOG" id="COG2190">
    <property type="taxonomic scope" value="Bacteria"/>
</dbReference>
<dbReference type="Pfam" id="PF00358">
    <property type="entry name" value="PTS_EIIA_1"/>
    <property type="match status" value="1"/>
</dbReference>
<dbReference type="GO" id="GO:0090589">
    <property type="term" value="F:protein-phosphocysteine-trehalose phosphotransferase system transporter activity"/>
    <property type="evidence" value="ECO:0007669"/>
    <property type="project" value="TreeGrafter"/>
</dbReference>
<keyword evidence="8" id="KW-0418">Kinase</keyword>
<evidence type="ECO:0000256" key="12">
    <source>
        <dbReference type="SAM" id="MobiDB-lite"/>
    </source>
</evidence>
<evidence type="ECO:0000259" key="14">
    <source>
        <dbReference type="PROSITE" id="PS51093"/>
    </source>
</evidence>
<dbReference type="eggNOG" id="COG1264">
    <property type="taxonomic scope" value="Bacteria"/>
</dbReference>
<keyword evidence="5" id="KW-0808">Transferase</keyword>
<keyword evidence="9 13" id="KW-1133">Transmembrane helix</keyword>
<dbReference type="InterPro" id="IPR011055">
    <property type="entry name" value="Dup_hybrid_motif"/>
</dbReference>
<keyword evidence="6" id="KW-0598">Phosphotransferase system</keyword>
<dbReference type="SUPFAM" id="SSF51261">
    <property type="entry name" value="Duplicated hybrid motif"/>
    <property type="match status" value="1"/>
</dbReference>
<dbReference type="Pfam" id="PF02378">
    <property type="entry name" value="PTS_EIIC"/>
    <property type="match status" value="1"/>
</dbReference>
<evidence type="ECO:0000256" key="6">
    <source>
        <dbReference type="ARBA" id="ARBA00022683"/>
    </source>
</evidence>
<keyword evidence="4" id="KW-0762">Sugar transport</keyword>
<dbReference type="eggNOG" id="COG1263">
    <property type="taxonomic scope" value="Bacteria"/>
</dbReference>
<dbReference type="NCBIfam" id="TIGR00830">
    <property type="entry name" value="PTBA"/>
    <property type="match status" value="1"/>
</dbReference>
<dbReference type="PANTHER" id="PTHR30175:SF1">
    <property type="entry name" value="PTS SYSTEM ARBUTIN-, CELLOBIOSE-, AND SALICIN-SPECIFIC EIIBC COMPONENT-RELATED"/>
    <property type="match status" value="1"/>
</dbReference>
<reference evidence="17 18" key="1">
    <citation type="submission" date="2012-05" db="EMBL/GenBank/DDBJ databases">
        <authorList>
            <person name="Harkins D.M."/>
            <person name="Madupu R."/>
            <person name="Durkin A.S."/>
            <person name="Torralba M."/>
            <person name="Methe B."/>
            <person name="Sutton G.G."/>
            <person name="Nelson K.E."/>
        </authorList>
    </citation>
    <scope>NUCLEOTIDE SEQUENCE [LARGE SCALE GENOMIC DNA]</scope>
    <source>
        <strain evidence="17 18">F0489</strain>
    </source>
</reference>
<feature type="domain" description="PTS EIIA type-1" evidence="14">
    <location>
        <begin position="28"/>
        <end position="132"/>
    </location>
</feature>
<evidence type="ECO:0000256" key="3">
    <source>
        <dbReference type="ARBA" id="ARBA00022475"/>
    </source>
</evidence>
<dbReference type="EMBL" id="AKFT01000208">
    <property type="protein sequence ID" value="EJF37287.1"/>
    <property type="molecule type" value="Genomic_DNA"/>
</dbReference>
<feature type="transmembrane region" description="Helical" evidence="13">
    <location>
        <begin position="518"/>
        <end position="540"/>
    </location>
</feature>
<dbReference type="RefSeq" id="WP_008733512.1">
    <property type="nucleotide sequence ID" value="NZ_AKFT01000208.1"/>
</dbReference>
<feature type="transmembrane region" description="Helical" evidence="13">
    <location>
        <begin position="467"/>
        <end position="487"/>
    </location>
</feature>
<gene>
    <name evidence="17" type="ORF">HMPREF1318_1337</name>
</gene>
<protein>
    <submittedName>
        <fullName evidence="17">PTS system EIIC component</fullName>
    </submittedName>
</protein>
<dbReference type="Gene3D" id="2.70.70.10">
    <property type="entry name" value="Glucose Permease (Domain IIA)"/>
    <property type="match status" value="1"/>
</dbReference>
<comment type="caution">
    <text evidence="17">The sequence shown here is derived from an EMBL/GenBank/DDBJ whole genome shotgun (WGS) entry which is preliminary data.</text>
</comment>
<dbReference type="FunFam" id="2.70.70.10:FF:000001">
    <property type="entry name" value="PTS system glucose-specific IIA component"/>
    <property type="match status" value="1"/>
</dbReference>
<evidence type="ECO:0000256" key="1">
    <source>
        <dbReference type="ARBA" id="ARBA00004651"/>
    </source>
</evidence>
<dbReference type="PANTHER" id="PTHR30175">
    <property type="entry name" value="PHOSPHOTRANSFERASE SYSTEM TRANSPORT PROTEIN"/>
    <property type="match status" value="1"/>
</dbReference>
<feature type="transmembrane region" description="Helical" evidence="13">
    <location>
        <begin position="654"/>
        <end position="676"/>
    </location>
</feature>
<feature type="region of interest" description="Disordered" evidence="12">
    <location>
        <begin position="162"/>
        <end position="188"/>
    </location>
</feature>
<feature type="transmembrane region" description="Helical" evidence="13">
    <location>
        <begin position="372"/>
        <end position="390"/>
    </location>
</feature>
<evidence type="ECO:0000256" key="13">
    <source>
        <dbReference type="SAM" id="Phobius"/>
    </source>
</evidence>
<evidence type="ECO:0000256" key="4">
    <source>
        <dbReference type="ARBA" id="ARBA00022597"/>
    </source>
</evidence>
<keyword evidence="10 13" id="KW-0472">Membrane</keyword>
<keyword evidence="3" id="KW-1003">Cell membrane</keyword>
<evidence type="ECO:0000256" key="10">
    <source>
        <dbReference type="ARBA" id="ARBA00023136"/>
    </source>
</evidence>
<dbReference type="InterPro" id="IPR001996">
    <property type="entry name" value="PTS_IIB_1"/>
</dbReference>
<dbReference type="InterPro" id="IPR003352">
    <property type="entry name" value="PTS_EIIC"/>
</dbReference>
<name>J0MYX7_9ACTO</name>
<feature type="active site" description="Phosphocysteine intermediate; for EIIB activity" evidence="11">
    <location>
        <position position="215"/>
    </location>
</feature>
<dbReference type="AlphaFoldDB" id="J0MYX7"/>
<evidence type="ECO:0000256" key="8">
    <source>
        <dbReference type="ARBA" id="ARBA00022777"/>
    </source>
</evidence>
<dbReference type="OrthoDB" id="9797715at2"/>
<dbReference type="PATRIC" id="fig|1125718.3.peg.2628"/>
<feature type="transmembrane region" description="Helical" evidence="13">
    <location>
        <begin position="296"/>
        <end position="322"/>
    </location>
</feature>
<dbReference type="PROSITE" id="PS01035">
    <property type="entry name" value="PTS_EIIB_TYPE_1_CYS"/>
    <property type="match status" value="1"/>
</dbReference>
<dbReference type="Proteomes" id="UP000002941">
    <property type="component" value="Unassembled WGS sequence"/>
</dbReference>
<accession>J0MYX7</accession>
<keyword evidence="18" id="KW-1185">Reference proteome</keyword>
<feature type="compositionally biased region" description="Low complexity" evidence="12">
    <location>
        <begin position="166"/>
        <end position="180"/>
    </location>
</feature>
<dbReference type="PROSITE" id="PS51093">
    <property type="entry name" value="PTS_EIIA_TYPE_1"/>
    <property type="match status" value="1"/>
</dbReference>
<dbReference type="InterPro" id="IPR013013">
    <property type="entry name" value="PTS_EIIC_1"/>
</dbReference>
<proteinExistence type="predicted"/>
<dbReference type="InterPro" id="IPR018113">
    <property type="entry name" value="PTrfase_EIIB_Cys"/>
</dbReference>
<feature type="transmembrane region" description="Helical" evidence="13">
    <location>
        <begin position="552"/>
        <end position="572"/>
    </location>
</feature>
<evidence type="ECO:0000256" key="5">
    <source>
        <dbReference type="ARBA" id="ARBA00022679"/>
    </source>
</evidence>
<dbReference type="GO" id="GO:0015771">
    <property type="term" value="P:trehalose transport"/>
    <property type="evidence" value="ECO:0007669"/>
    <property type="project" value="TreeGrafter"/>
</dbReference>
<keyword evidence="7 13" id="KW-0812">Transmembrane</keyword>
<evidence type="ECO:0000256" key="9">
    <source>
        <dbReference type="ARBA" id="ARBA00022989"/>
    </source>
</evidence>
<feature type="domain" description="PTS EIIC type-1" evidence="16">
    <location>
        <begin position="303"/>
        <end position="691"/>
    </location>
</feature>
<dbReference type="Gene3D" id="3.30.1360.60">
    <property type="entry name" value="Glucose permease domain IIB"/>
    <property type="match status" value="1"/>
</dbReference>
<evidence type="ECO:0000259" key="16">
    <source>
        <dbReference type="PROSITE" id="PS51103"/>
    </source>
</evidence>
<dbReference type="GO" id="GO:0016301">
    <property type="term" value="F:kinase activity"/>
    <property type="evidence" value="ECO:0007669"/>
    <property type="project" value="UniProtKB-KW"/>
</dbReference>